<name>T0BU63_ALIAG</name>
<proteinExistence type="predicted"/>
<dbReference type="KEGG" id="aaco:K1I37_15435"/>
<dbReference type="Proteomes" id="UP000829401">
    <property type="component" value="Chromosome"/>
</dbReference>
<dbReference type="STRING" id="1356854.N007_05010"/>
<dbReference type="EMBL" id="CP080467">
    <property type="protein sequence ID" value="UNO48065.1"/>
    <property type="molecule type" value="Genomic_DNA"/>
</dbReference>
<accession>T0BU63</accession>
<keyword evidence="2" id="KW-1185">Reference proteome</keyword>
<dbReference type="OrthoDB" id="2376774at2"/>
<protein>
    <submittedName>
        <fullName evidence="1">Uncharacterized protein</fullName>
    </submittedName>
</protein>
<dbReference type="SUPFAM" id="SSF54001">
    <property type="entry name" value="Cysteine proteinases"/>
    <property type="match status" value="1"/>
</dbReference>
<reference evidence="2" key="1">
    <citation type="journal article" date="2022" name="G3 (Bethesda)">
        <title>Unveiling the complete genome sequence of Alicyclobacillus acidoterrestris DSM 3922T, a taint-producing strain.</title>
        <authorList>
            <person name="Leonardo I.C."/>
            <person name="Barreto Crespo M.T."/>
            <person name="Gaspar F.B."/>
        </authorList>
    </citation>
    <scope>NUCLEOTIDE SEQUENCE [LARGE SCALE GENOMIC DNA]</scope>
    <source>
        <strain evidence="2">DSM 3922</strain>
    </source>
</reference>
<accession>A0A9E6ZPI8</accession>
<dbReference type="RefSeq" id="WP_021296047.1">
    <property type="nucleotide sequence ID" value="NZ_AURB01000124.1"/>
</dbReference>
<gene>
    <name evidence="1" type="ORF">K1I37_15435</name>
</gene>
<evidence type="ECO:0000313" key="2">
    <source>
        <dbReference type="Proteomes" id="UP000829401"/>
    </source>
</evidence>
<sequence length="168" mass="19153">MITIIILPGDILLYRNPPTFLTHLIDIGEYFEDGQRSPIYYHVAIALNDKEKIEANGNQVAIAPIDNGGTFDVYRPPILPRNIRDGLSYVKSLEGQRYDWLLIVDDALRYSTHNIVHLPVAMVKRSERYRKICSTVVAEYFRAAHYINLSGNVSPQDVYLAIADFEVN</sequence>
<dbReference type="Gene3D" id="3.90.1720.10">
    <property type="entry name" value="endopeptidase domain like (from Nostoc punctiforme)"/>
    <property type="match status" value="1"/>
</dbReference>
<dbReference type="InterPro" id="IPR038765">
    <property type="entry name" value="Papain-like_cys_pep_sf"/>
</dbReference>
<organism evidence="1 2">
    <name type="scientific">Alicyclobacillus acidoterrestris (strain ATCC 49025 / DSM 3922 / CIP 106132 / NCIMB 13137 / GD3B)</name>
    <dbReference type="NCBI Taxonomy" id="1356854"/>
    <lineage>
        <taxon>Bacteria</taxon>
        <taxon>Bacillati</taxon>
        <taxon>Bacillota</taxon>
        <taxon>Bacilli</taxon>
        <taxon>Bacillales</taxon>
        <taxon>Alicyclobacillaceae</taxon>
        <taxon>Alicyclobacillus</taxon>
    </lineage>
</organism>
<evidence type="ECO:0000313" key="1">
    <source>
        <dbReference type="EMBL" id="UNO48065.1"/>
    </source>
</evidence>
<dbReference type="AlphaFoldDB" id="T0BU63"/>